<keyword evidence="4" id="KW-1185">Reference proteome</keyword>
<evidence type="ECO:0000313" key="4">
    <source>
        <dbReference type="Proteomes" id="UP000626092"/>
    </source>
</evidence>
<evidence type="ECO:0000313" key="3">
    <source>
        <dbReference type="EMBL" id="KAF7134219.1"/>
    </source>
</evidence>
<reference evidence="3" key="1">
    <citation type="submission" date="2019-11" db="EMBL/GenBank/DDBJ databases">
        <authorList>
            <person name="Liu Y."/>
            <person name="Hou J."/>
            <person name="Li T.-Q."/>
            <person name="Guan C.-H."/>
            <person name="Wu X."/>
            <person name="Wu H.-Z."/>
            <person name="Ling F."/>
            <person name="Zhang R."/>
            <person name="Shi X.-G."/>
            <person name="Ren J.-P."/>
            <person name="Chen E.-F."/>
            <person name="Sun J.-M."/>
        </authorList>
    </citation>
    <scope>NUCLEOTIDE SEQUENCE</scope>
    <source>
        <strain evidence="3">Adult_tree_wgs_1</strain>
        <tissue evidence="3">Leaves</tissue>
    </source>
</reference>
<feature type="transmembrane region" description="Helical" evidence="2">
    <location>
        <begin position="47"/>
        <end position="66"/>
    </location>
</feature>
<feature type="region of interest" description="Disordered" evidence="1">
    <location>
        <begin position="1"/>
        <end position="27"/>
    </location>
</feature>
<evidence type="ECO:0008006" key="5">
    <source>
        <dbReference type="Google" id="ProtNLM"/>
    </source>
</evidence>
<keyword evidence="2" id="KW-1133">Transmembrane helix</keyword>
<evidence type="ECO:0000256" key="1">
    <source>
        <dbReference type="SAM" id="MobiDB-lite"/>
    </source>
</evidence>
<sequence length="97" mass="10918">MWQSPLRNGGGETPSPRPRIQQNTPPLHHFHSTVSVQKLRRFNTLILVFRFAAFYSSAAASVFMLVNPRGPDSPWYDFDAIRASKFAIGSEEKAKGK</sequence>
<dbReference type="EMBL" id="WJXA01000008">
    <property type="protein sequence ID" value="KAF7134219.1"/>
    <property type="molecule type" value="Genomic_DNA"/>
</dbReference>
<comment type="caution">
    <text evidence="3">The sequence shown here is derived from an EMBL/GenBank/DDBJ whole genome shotgun (WGS) entry which is preliminary data.</text>
</comment>
<accession>A0A834GJY2</accession>
<keyword evidence="2" id="KW-0812">Transmembrane</keyword>
<dbReference type="OrthoDB" id="1907587at2759"/>
<keyword evidence="2" id="KW-0472">Membrane</keyword>
<dbReference type="AlphaFoldDB" id="A0A834GJY2"/>
<protein>
    <recommendedName>
        <fullName evidence="5">Transmembrane protein</fullName>
    </recommendedName>
</protein>
<name>A0A834GJY2_RHOSS</name>
<dbReference type="Proteomes" id="UP000626092">
    <property type="component" value="Unassembled WGS sequence"/>
</dbReference>
<organism evidence="3 4">
    <name type="scientific">Rhododendron simsii</name>
    <name type="common">Sims's rhododendron</name>
    <dbReference type="NCBI Taxonomy" id="118357"/>
    <lineage>
        <taxon>Eukaryota</taxon>
        <taxon>Viridiplantae</taxon>
        <taxon>Streptophyta</taxon>
        <taxon>Embryophyta</taxon>
        <taxon>Tracheophyta</taxon>
        <taxon>Spermatophyta</taxon>
        <taxon>Magnoliopsida</taxon>
        <taxon>eudicotyledons</taxon>
        <taxon>Gunneridae</taxon>
        <taxon>Pentapetalae</taxon>
        <taxon>asterids</taxon>
        <taxon>Ericales</taxon>
        <taxon>Ericaceae</taxon>
        <taxon>Ericoideae</taxon>
        <taxon>Rhodoreae</taxon>
        <taxon>Rhododendron</taxon>
    </lineage>
</organism>
<gene>
    <name evidence="3" type="ORF">RHSIM_Rhsim08G0179200</name>
</gene>
<proteinExistence type="predicted"/>
<evidence type="ECO:0000256" key="2">
    <source>
        <dbReference type="SAM" id="Phobius"/>
    </source>
</evidence>